<feature type="transmembrane region" description="Helical" evidence="6">
    <location>
        <begin position="83"/>
        <end position="116"/>
    </location>
</feature>
<evidence type="ECO:0000313" key="7">
    <source>
        <dbReference type="EMBL" id="PWJ32484.1"/>
    </source>
</evidence>
<protein>
    <submittedName>
        <fullName evidence="7">Putative membrane protein YhhN</fullName>
    </submittedName>
</protein>
<comment type="caution">
    <text evidence="7">The sequence shown here is derived from an EMBL/GenBank/DDBJ whole genome shotgun (WGS) entry which is preliminary data.</text>
</comment>
<evidence type="ECO:0000256" key="1">
    <source>
        <dbReference type="ARBA" id="ARBA00004141"/>
    </source>
</evidence>
<name>A0A2Y9BC54_9FIRM</name>
<evidence type="ECO:0000313" key="8">
    <source>
        <dbReference type="Proteomes" id="UP000245845"/>
    </source>
</evidence>
<dbReference type="Pfam" id="PF07947">
    <property type="entry name" value="YhhN"/>
    <property type="match status" value="1"/>
</dbReference>
<comment type="similarity">
    <text evidence="2">Belongs to the TMEM86 family.</text>
</comment>
<dbReference type="PANTHER" id="PTHR31885">
    <property type="entry name" value="GH04784P"/>
    <property type="match status" value="1"/>
</dbReference>
<reference evidence="7 8" key="1">
    <citation type="submission" date="2018-05" db="EMBL/GenBank/DDBJ databases">
        <title>The Hungate 1000. A catalogue of reference genomes from the rumen microbiome.</title>
        <authorList>
            <person name="Kelly W."/>
        </authorList>
    </citation>
    <scope>NUCLEOTIDE SEQUENCE [LARGE SCALE GENOMIC DNA]</scope>
    <source>
        <strain evidence="7 8">NLAE-zl-C242</strain>
    </source>
</reference>
<feature type="transmembrane region" description="Helical" evidence="6">
    <location>
        <begin position="54"/>
        <end position="77"/>
    </location>
</feature>
<organism evidence="7 8">
    <name type="scientific">Faecalicatena orotica</name>
    <dbReference type="NCBI Taxonomy" id="1544"/>
    <lineage>
        <taxon>Bacteria</taxon>
        <taxon>Bacillati</taxon>
        <taxon>Bacillota</taxon>
        <taxon>Clostridia</taxon>
        <taxon>Lachnospirales</taxon>
        <taxon>Lachnospiraceae</taxon>
        <taxon>Faecalicatena</taxon>
    </lineage>
</organism>
<evidence type="ECO:0000256" key="6">
    <source>
        <dbReference type="SAM" id="Phobius"/>
    </source>
</evidence>
<dbReference type="GO" id="GO:0016787">
    <property type="term" value="F:hydrolase activity"/>
    <property type="evidence" value="ECO:0007669"/>
    <property type="project" value="TreeGrafter"/>
</dbReference>
<dbReference type="Proteomes" id="UP000245845">
    <property type="component" value="Unassembled WGS sequence"/>
</dbReference>
<dbReference type="AlphaFoldDB" id="A0A2Y9BC54"/>
<dbReference type="EMBL" id="QGDL01000001">
    <property type="protein sequence ID" value="PWJ32484.1"/>
    <property type="molecule type" value="Genomic_DNA"/>
</dbReference>
<dbReference type="RefSeq" id="WP_109729805.1">
    <property type="nucleotide sequence ID" value="NZ_BAAACK010000007.1"/>
</dbReference>
<sequence length="211" mass="22978">MLAAAAVLMAGFGLIYFFWKESGSRKPLVFKALATFMPVLLALYRAAVTEEVSAWWIFAGVVFYMAADVLLEIWFLTGVASFGIGHICVITGFLYMGAASWYVAGCFVILYGMMFVAVRRYLKDLENLLVPGLAYAALLCVMAAMAVSLGIQHFALPAVLTGIGGVCFVVSDTILGWSHLSGKRRRAYSAVLLVLYYLAVYLLAAGQYFVA</sequence>
<dbReference type="InterPro" id="IPR012506">
    <property type="entry name" value="TMEM86B-like"/>
</dbReference>
<evidence type="ECO:0000256" key="3">
    <source>
        <dbReference type="ARBA" id="ARBA00022692"/>
    </source>
</evidence>
<gene>
    <name evidence="7" type="ORF">A8806_101777</name>
</gene>
<feature type="transmembrane region" description="Helical" evidence="6">
    <location>
        <begin position="154"/>
        <end position="175"/>
    </location>
</feature>
<keyword evidence="5 6" id="KW-0472">Membrane</keyword>
<dbReference type="PANTHER" id="PTHR31885:SF6">
    <property type="entry name" value="GH04784P"/>
    <property type="match status" value="1"/>
</dbReference>
<keyword evidence="3 6" id="KW-0812">Transmembrane</keyword>
<evidence type="ECO:0000256" key="2">
    <source>
        <dbReference type="ARBA" id="ARBA00007375"/>
    </source>
</evidence>
<feature type="transmembrane region" description="Helical" evidence="6">
    <location>
        <begin position="29"/>
        <end position="47"/>
    </location>
</feature>
<dbReference type="GO" id="GO:0016020">
    <property type="term" value="C:membrane"/>
    <property type="evidence" value="ECO:0007669"/>
    <property type="project" value="UniProtKB-SubCell"/>
</dbReference>
<evidence type="ECO:0000256" key="5">
    <source>
        <dbReference type="ARBA" id="ARBA00023136"/>
    </source>
</evidence>
<keyword evidence="8" id="KW-1185">Reference proteome</keyword>
<keyword evidence="4 6" id="KW-1133">Transmembrane helix</keyword>
<feature type="transmembrane region" description="Helical" evidence="6">
    <location>
        <begin position="187"/>
        <end position="210"/>
    </location>
</feature>
<evidence type="ECO:0000256" key="4">
    <source>
        <dbReference type="ARBA" id="ARBA00022989"/>
    </source>
</evidence>
<proteinExistence type="inferred from homology"/>
<comment type="subcellular location">
    <subcellularLocation>
        <location evidence="1">Membrane</location>
        <topology evidence="1">Multi-pass membrane protein</topology>
    </subcellularLocation>
</comment>
<dbReference type="OrthoDB" id="1976258at2"/>
<accession>A0A2Y9BC54</accession>
<feature type="transmembrane region" description="Helical" evidence="6">
    <location>
        <begin position="128"/>
        <end position="148"/>
    </location>
</feature>